<sequence length="313" mass="35475">MATSPDSLLSAALQSITKTKISQLTRVQQAHDAWLRETMAAIEAFDDNNQADRLDAVEMGLNSSHPSFSKGQLSKAYLSSWAKQSRFDASLSPSVLRARVNLFKRMEAQQKERFRFARLYCDLLTDWISQSQVQTLPDPITVKAADLLETDDFEILQKDRLQRLREQFADVVFSEPTGNGSHEDILSYVRTLFPSKEAKSQWDWARGHLYAFGNKQFATGSPFTLTKLKALMQGVLSDILLSDDKKAVLRGFMKDEDVLTEIADVLNMRWADMENWSWEAGPEGLPVEPRQQLNGKYEDFSCPIQSAANKKQV</sequence>
<name>A0A0A1TFR6_9HYPO</name>
<reference evidence="1 2" key="1">
    <citation type="journal article" date="2015" name="Genome Announc.">
        <title>Draft Genome Sequence and Gene Annotation of the Entomopathogenic Fungus Verticillium hemipterigenum.</title>
        <authorList>
            <person name="Horn F."/>
            <person name="Habel A."/>
            <person name="Scharf D.H."/>
            <person name="Dworschak J."/>
            <person name="Brakhage A.A."/>
            <person name="Guthke R."/>
            <person name="Hertweck C."/>
            <person name="Linde J."/>
        </authorList>
    </citation>
    <scope>NUCLEOTIDE SEQUENCE [LARGE SCALE GENOMIC DNA]</scope>
</reference>
<dbReference type="PANTHER" id="PTHR37015">
    <property type="entry name" value="REVERSE TRANSCRIPTASE DOMAIN-CONTAINING PROTEIN"/>
    <property type="match status" value="1"/>
</dbReference>
<dbReference type="HOGENOM" id="CLU_888994_0_0_1"/>
<organism evidence="1 2">
    <name type="scientific">[Torrubiella] hemipterigena</name>
    <dbReference type="NCBI Taxonomy" id="1531966"/>
    <lineage>
        <taxon>Eukaryota</taxon>
        <taxon>Fungi</taxon>
        <taxon>Dikarya</taxon>
        <taxon>Ascomycota</taxon>
        <taxon>Pezizomycotina</taxon>
        <taxon>Sordariomycetes</taxon>
        <taxon>Hypocreomycetidae</taxon>
        <taxon>Hypocreales</taxon>
        <taxon>Clavicipitaceae</taxon>
        <taxon>Clavicipitaceae incertae sedis</taxon>
        <taxon>'Torrubiella' clade</taxon>
    </lineage>
</organism>
<protein>
    <submittedName>
        <fullName evidence="1">Uncharacterized protein</fullName>
    </submittedName>
</protein>
<evidence type="ECO:0000313" key="2">
    <source>
        <dbReference type="Proteomes" id="UP000039046"/>
    </source>
</evidence>
<dbReference type="Proteomes" id="UP000039046">
    <property type="component" value="Unassembled WGS sequence"/>
</dbReference>
<proteinExistence type="predicted"/>
<keyword evidence="2" id="KW-1185">Reference proteome</keyword>
<dbReference type="STRING" id="1531966.A0A0A1TFR6"/>
<dbReference type="PANTHER" id="PTHR37015:SF1">
    <property type="entry name" value="REVERSE TRANSCRIPTASE DOMAIN-CONTAINING PROTEIN"/>
    <property type="match status" value="1"/>
</dbReference>
<gene>
    <name evidence="1" type="ORF">VHEMI09198</name>
</gene>
<dbReference type="AlphaFoldDB" id="A0A0A1TFR6"/>
<dbReference type="OrthoDB" id="74545at2759"/>
<evidence type="ECO:0000313" key="1">
    <source>
        <dbReference type="EMBL" id="CEJ93619.1"/>
    </source>
</evidence>
<accession>A0A0A1TFR6</accession>
<dbReference type="EMBL" id="CDHN01000005">
    <property type="protein sequence ID" value="CEJ93619.1"/>
    <property type="molecule type" value="Genomic_DNA"/>
</dbReference>